<evidence type="ECO:0000256" key="1">
    <source>
        <dbReference type="ARBA" id="ARBA00004370"/>
    </source>
</evidence>
<keyword evidence="9" id="KW-0249">Electron transport</keyword>
<comment type="subcellular location">
    <subcellularLocation>
        <location evidence="1">Membrane</location>
    </subcellularLocation>
    <subcellularLocation>
        <location evidence="9">Mitochondrion membrane</location>
        <topology evidence="9">Multi-pass membrane protein</topology>
    </subcellularLocation>
</comment>
<evidence type="ECO:0000256" key="3">
    <source>
        <dbReference type="ARBA" id="ARBA00021007"/>
    </source>
</evidence>
<dbReference type="EC" id="7.1.1.2" evidence="9"/>
<keyword evidence="5 9" id="KW-0812">Transmembrane</keyword>
<evidence type="ECO:0000256" key="6">
    <source>
        <dbReference type="ARBA" id="ARBA00022989"/>
    </source>
</evidence>
<dbReference type="InterPro" id="IPR000440">
    <property type="entry name" value="NADH_UbQ/plastoQ_OxRdtase_su3"/>
</dbReference>
<dbReference type="PANTHER" id="PTHR11058:SF9">
    <property type="entry name" value="NADH-UBIQUINONE OXIDOREDUCTASE CHAIN 3"/>
    <property type="match status" value="1"/>
</dbReference>
<keyword evidence="9" id="KW-0830">Ubiquinone</keyword>
<name>A0A7S5WS43_9NEOP</name>
<keyword evidence="9 10" id="KW-0496">Mitochondrion</keyword>
<feature type="transmembrane region" description="Helical" evidence="9">
    <location>
        <begin position="6"/>
        <end position="28"/>
    </location>
</feature>
<evidence type="ECO:0000256" key="7">
    <source>
        <dbReference type="ARBA" id="ARBA00023136"/>
    </source>
</evidence>
<dbReference type="GO" id="GO:0030964">
    <property type="term" value="C:NADH dehydrogenase complex"/>
    <property type="evidence" value="ECO:0007669"/>
    <property type="project" value="TreeGrafter"/>
</dbReference>
<reference evidence="10" key="1">
    <citation type="journal article" date="2020" name="Gene">
        <title>Structure, gene order, and nucleotide composition of mitochondrial genomes in parasitic lice from Amblycera.</title>
        <authorList>
            <person name="Sweet A.D."/>
            <person name="Johnson K.P."/>
            <person name="Cao Y."/>
            <person name="de Moya R.S."/>
            <person name="Skinner R.K."/>
            <person name="Tan M."/>
            <person name="Virrueta-Herrera S."/>
            <person name="Cameron S.L."/>
        </authorList>
    </citation>
    <scope>NUCLEOTIDE SEQUENCE</scope>
    <source>
        <strain evidence="10">Mccos</strain>
    </source>
</reference>
<sequence length="117" mass="13877">MWVMKLIVILFIPFFFFILLFLLSLFFAENYATMDSSDSSFECGFESNFISRIPFSIQFFSMSVIFLLFDLEVIILLPLITSQVDFYIKCFYLSLIFFILLMGLVLEWFDGSLEWTK</sequence>
<keyword evidence="9" id="KW-1278">Translocase</keyword>
<evidence type="ECO:0000256" key="2">
    <source>
        <dbReference type="ARBA" id="ARBA00008472"/>
    </source>
</evidence>
<dbReference type="InterPro" id="IPR038430">
    <property type="entry name" value="NDAH_ubi_oxred_su3_sf"/>
</dbReference>
<dbReference type="Pfam" id="PF00507">
    <property type="entry name" value="Oxidored_q4"/>
    <property type="match status" value="1"/>
</dbReference>
<gene>
    <name evidence="10" type="primary">nad3</name>
</gene>
<comment type="similarity">
    <text evidence="2 9">Belongs to the complex I subunit 3 family.</text>
</comment>
<organism evidence="10">
    <name type="scientific">Macrogyropus costalimai</name>
    <dbReference type="NCBI Taxonomy" id="1941320"/>
    <lineage>
        <taxon>Eukaryota</taxon>
        <taxon>Metazoa</taxon>
        <taxon>Ecdysozoa</taxon>
        <taxon>Arthropoda</taxon>
        <taxon>Hexapoda</taxon>
        <taxon>Insecta</taxon>
        <taxon>Pterygota</taxon>
        <taxon>Neoptera</taxon>
        <taxon>Paraneoptera</taxon>
        <taxon>Psocodea</taxon>
        <taxon>Troctomorpha</taxon>
        <taxon>Phthiraptera</taxon>
        <taxon>Amblycera</taxon>
        <taxon>Gyropidae</taxon>
        <taxon>Macrogyropus</taxon>
    </lineage>
</organism>
<keyword evidence="4 9" id="KW-0813">Transport</keyword>
<dbReference type="AlphaFoldDB" id="A0A7S5WS43"/>
<comment type="function">
    <text evidence="9">Core subunit of the mitochondrial membrane respiratory chain NADH dehydrogenase (Complex I) which catalyzes electron transfer from NADH through the respiratory chain, using ubiquinone as an electron acceptor. Essential for the catalytic activity of complex I.</text>
</comment>
<keyword evidence="9" id="KW-0679">Respiratory chain</keyword>
<keyword evidence="9" id="KW-0520">NAD</keyword>
<comment type="catalytic activity">
    <reaction evidence="8 9">
        <text>a ubiquinone + NADH + 5 H(+)(in) = a ubiquinol + NAD(+) + 4 H(+)(out)</text>
        <dbReference type="Rhea" id="RHEA:29091"/>
        <dbReference type="Rhea" id="RHEA-COMP:9565"/>
        <dbReference type="Rhea" id="RHEA-COMP:9566"/>
        <dbReference type="ChEBI" id="CHEBI:15378"/>
        <dbReference type="ChEBI" id="CHEBI:16389"/>
        <dbReference type="ChEBI" id="CHEBI:17976"/>
        <dbReference type="ChEBI" id="CHEBI:57540"/>
        <dbReference type="ChEBI" id="CHEBI:57945"/>
        <dbReference type="EC" id="7.1.1.2"/>
    </reaction>
</comment>
<keyword evidence="6 9" id="KW-1133">Transmembrane helix</keyword>
<keyword evidence="7 9" id="KW-0472">Membrane</keyword>
<dbReference type="PANTHER" id="PTHR11058">
    <property type="entry name" value="NADH-UBIQUINONE OXIDOREDUCTASE CHAIN 3"/>
    <property type="match status" value="1"/>
</dbReference>
<feature type="transmembrane region" description="Helical" evidence="9">
    <location>
        <begin position="86"/>
        <end position="109"/>
    </location>
</feature>
<accession>A0A7S5WS43</accession>
<evidence type="ECO:0000256" key="5">
    <source>
        <dbReference type="ARBA" id="ARBA00022692"/>
    </source>
</evidence>
<dbReference type="Gene3D" id="1.20.58.1610">
    <property type="entry name" value="NADH:ubiquinone/plastoquinone oxidoreductase, chain 3"/>
    <property type="match status" value="1"/>
</dbReference>
<dbReference type="GO" id="GO:0031966">
    <property type="term" value="C:mitochondrial membrane"/>
    <property type="evidence" value="ECO:0007669"/>
    <property type="project" value="UniProtKB-SubCell"/>
</dbReference>
<evidence type="ECO:0000256" key="4">
    <source>
        <dbReference type="ARBA" id="ARBA00022448"/>
    </source>
</evidence>
<dbReference type="GO" id="GO:0008137">
    <property type="term" value="F:NADH dehydrogenase (ubiquinone) activity"/>
    <property type="evidence" value="ECO:0007669"/>
    <property type="project" value="UniProtKB-UniRule"/>
</dbReference>
<geneLocation type="mitochondrion" evidence="10"/>
<evidence type="ECO:0000256" key="9">
    <source>
        <dbReference type="RuleBase" id="RU003640"/>
    </source>
</evidence>
<feature type="transmembrane region" description="Helical" evidence="9">
    <location>
        <begin position="59"/>
        <end position="80"/>
    </location>
</feature>
<evidence type="ECO:0000313" key="10">
    <source>
        <dbReference type="EMBL" id="QKY89088.1"/>
    </source>
</evidence>
<protein>
    <recommendedName>
        <fullName evidence="3 9">NADH-ubiquinone oxidoreductase chain 3</fullName>
        <ecNumber evidence="9">7.1.1.2</ecNumber>
    </recommendedName>
</protein>
<dbReference type="EMBL" id="MT644276">
    <property type="protein sequence ID" value="QKY89088.1"/>
    <property type="molecule type" value="Genomic_DNA"/>
</dbReference>
<proteinExistence type="inferred from homology"/>
<evidence type="ECO:0000256" key="8">
    <source>
        <dbReference type="ARBA" id="ARBA00049551"/>
    </source>
</evidence>